<dbReference type="EMBL" id="QLTW01000330">
    <property type="protein sequence ID" value="MBT9146126.1"/>
    <property type="molecule type" value="Genomic_DNA"/>
</dbReference>
<evidence type="ECO:0000313" key="1">
    <source>
        <dbReference type="EMBL" id="MBT9146126.1"/>
    </source>
</evidence>
<dbReference type="AlphaFoldDB" id="A0A9E2F5F0"/>
<organism evidence="1 2">
    <name type="scientific">Psychracetigena formicireducens</name>
    <dbReference type="NCBI Taxonomy" id="2986056"/>
    <lineage>
        <taxon>Bacteria</taxon>
        <taxon>Bacillati</taxon>
        <taxon>Candidatus Lithacetigenota</taxon>
        <taxon>Candidatus Psychracetigena</taxon>
    </lineage>
</organism>
<accession>A0A9E2F5F0</accession>
<gene>
    <name evidence="1" type="ORF">DDT42_02008</name>
</gene>
<evidence type="ECO:0000313" key="2">
    <source>
        <dbReference type="Proteomes" id="UP000811545"/>
    </source>
</evidence>
<sequence>MPQYKSSRQLKKVSLPSVEGSEIEIYSSLLFGDLERIYESEKSDIAKATEALVSLIKDWNLTDEQGQKLPISVETIRTFEMSDVTFLLGESDLGDKKKVNLPE</sequence>
<dbReference type="Proteomes" id="UP000811545">
    <property type="component" value="Unassembled WGS sequence"/>
</dbReference>
<reference evidence="1 2" key="1">
    <citation type="journal article" date="2021" name="bioRxiv">
        <title>Unique metabolic strategies in Hadean analogues reveal hints for primordial physiology.</title>
        <authorList>
            <person name="Nobu M.K."/>
            <person name="Nakai R."/>
            <person name="Tamazawa S."/>
            <person name="Mori H."/>
            <person name="Toyoda A."/>
            <person name="Ijiri A."/>
            <person name="Suzuki S."/>
            <person name="Kurokawa K."/>
            <person name="Kamagata Y."/>
            <person name="Tamaki H."/>
        </authorList>
    </citation>
    <scope>NUCLEOTIDE SEQUENCE [LARGE SCALE GENOMIC DNA]</scope>
    <source>
        <strain evidence="1">BS525</strain>
    </source>
</reference>
<comment type="caution">
    <text evidence="1">The sequence shown here is derived from an EMBL/GenBank/DDBJ whole genome shotgun (WGS) entry which is preliminary data.</text>
</comment>
<proteinExistence type="predicted"/>
<protein>
    <submittedName>
        <fullName evidence="1">Uncharacterized protein</fullName>
    </submittedName>
</protein>
<name>A0A9E2F5F0_PSYF1</name>